<dbReference type="GO" id="GO:0006164">
    <property type="term" value="P:purine nucleotide biosynthetic process"/>
    <property type="evidence" value="ECO:0007669"/>
    <property type="project" value="TreeGrafter"/>
</dbReference>
<evidence type="ECO:0000256" key="5">
    <source>
        <dbReference type="ARBA" id="ARBA00022605"/>
    </source>
</evidence>
<dbReference type="Proteomes" id="UP000717328">
    <property type="component" value="Unassembled WGS sequence"/>
</dbReference>
<dbReference type="NCBIfam" id="TIGR01251">
    <property type="entry name" value="ribP_PPkin"/>
    <property type="match status" value="1"/>
</dbReference>
<keyword evidence="11" id="KW-0418">Kinase</keyword>
<dbReference type="GO" id="GO:0006015">
    <property type="term" value="P:5-phosphoribose 1-diphosphate biosynthetic process"/>
    <property type="evidence" value="ECO:0007669"/>
    <property type="project" value="TreeGrafter"/>
</dbReference>
<keyword evidence="10" id="KW-0547">Nucleotide-binding</keyword>
<keyword evidence="7" id="KW-0808">Transferase</keyword>
<dbReference type="GO" id="GO:0004749">
    <property type="term" value="F:ribose phosphate diphosphokinase activity"/>
    <property type="evidence" value="ECO:0007669"/>
    <property type="project" value="UniProtKB-EC"/>
</dbReference>
<dbReference type="Gene3D" id="2.30.130.10">
    <property type="entry name" value="PUA domain"/>
    <property type="match status" value="1"/>
</dbReference>
<evidence type="ECO:0000256" key="14">
    <source>
        <dbReference type="ARBA" id="ARBA00049535"/>
    </source>
</evidence>
<dbReference type="PRINTS" id="PR00474">
    <property type="entry name" value="GLU5KINASE"/>
</dbReference>
<dbReference type="InterPro" id="IPR005946">
    <property type="entry name" value="Rib-P_diPkinase"/>
</dbReference>
<evidence type="ECO:0000256" key="10">
    <source>
        <dbReference type="ARBA" id="ARBA00022741"/>
    </source>
</evidence>
<dbReference type="InterPro" id="IPR036393">
    <property type="entry name" value="AceGlu_kinase-like_sf"/>
</dbReference>
<dbReference type="PROSITE" id="PS00902">
    <property type="entry name" value="GLUTAMATE_5_KINASE"/>
    <property type="match status" value="1"/>
</dbReference>
<dbReference type="GO" id="GO:0005524">
    <property type="term" value="F:ATP binding"/>
    <property type="evidence" value="ECO:0007669"/>
    <property type="project" value="UniProtKB-KW"/>
</dbReference>
<dbReference type="EC" id="2.7.6.1" evidence="3"/>
<evidence type="ECO:0000256" key="6">
    <source>
        <dbReference type="ARBA" id="ARBA00022650"/>
    </source>
</evidence>
<dbReference type="InterPro" id="IPR000836">
    <property type="entry name" value="PRTase_dom"/>
</dbReference>
<dbReference type="Pfam" id="PF14572">
    <property type="entry name" value="Pribosyl_synth"/>
    <property type="match status" value="1"/>
</dbReference>
<dbReference type="PANTHER" id="PTHR10210">
    <property type="entry name" value="RIBOSE-PHOSPHATE DIPHOSPHOKINASE FAMILY MEMBER"/>
    <property type="match status" value="1"/>
</dbReference>
<dbReference type="SMART" id="SM01400">
    <property type="entry name" value="Pribosyltran_N"/>
    <property type="match status" value="1"/>
</dbReference>
<dbReference type="PANTHER" id="PTHR10210:SF46">
    <property type="entry name" value="RIBOSE-PHOSPHATE DIPHOSPHOKINASE"/>
    <property type="match status" value="1"/>
</dbReference>
<dbReference type="CDD" id="cd04242">
    <property type="entry name" value="AAK_G5K_ProB"/>
    <property type="match status" value="1"/>
</dbReference>
<dbReference type="PROSITE" id="PS50890">
    <property type="entry name" value="PUA"/>
    <property type="match status" value="1"/>
</dbReference>
<evidence type="ECO:0000256" key="2">
    <source>
        <dbReference type="ARBA" id="ARBA00006478"/>
    </source>
</evidence>
<dbReference type="NCBIfam" id="TIGR01027">
    <property type="entry name" value="proB"/>
    <property type="match status" value="1"/>
</dbReference>
<comment type="similarity">
    <text evidence="2">Belongs to the ribose-phosphate pyrophosphokinase family.</text>
</comment>
<name>A0A9P7FQJ5_9AGAR</name>
<dbReference type="InterPro" id="IPR029099">
    <property type="entry name" value="Pribosyltran_N"/>
</dbReference>
<keyword evidence="8" id="KW-0479">Metal-binding</keyword>
<evidence type="ECO:0000256" key="1">
    <source>
        <dbReference type="ARBA" id="ARBA00004996"/>
    </source>
</evidence>
<dbReference type="SUPFAM" id="SSF53271">
    <property type="entry name" value="PRTase-like"/>
    <property type="match status" value="1"/>
</dbReference>
<dbReference type="GO" id="GO:0002189">
    <property type="term" value="C:ribose phosphate diphosphokinase complex"/>
    <property type="evidence" value="ECO:0007669"/>
    <property type="project" value="TreeGrafter"/>
</dbReference>
<evidence type="ECO:0000256" key="8">
    <source>
        <dbReference type="ARBA" id="ARBA00022723"/>
    </source>
</evidence>
<keyword evidence="12" id="KW-0067">ATP-binding</keyword>
<feature type="domain" description="Ribose-phosphate pyrophosphokinase N-terminal" evidence="17">
    <location>
        <begin position="482"/>
        <end position="598"/>
    </location>
</feature>
<dbReference type="InterPro" id="IPR001048">
    <property type="entry name" value="Asp/Glu/Uridylate_kinase"/>
</dbReference>
<dbReference type="InterPro" id="IPR005715">
    <property type="entry name" value="Glu_5kinase/COase_Synthase"/>
</dbReference>
<dbReference type="SUPFAM" id="SSF53633">
    <property type="entry name" value="Carbamate kinase-like"/>
    <property type="match status" value="1"/>
</dbReference>
<proteinExistence type="inferred from homology"/>
<dbReference type="Pfam" id="PF13793">
    <property type="entry name" value="Pribosyltran_N"/>
    <property type="match status" value="1"/>
</dbReference>
<dbReference type="Gene3D" id="3.40.50.2020">
    <property type="match status" value="2"/>
</dbReference>
<gene>
    <name evidence="18" type="ORF">H0H81_002155</name>
</gene>
<dbReference type="InterPro" id="IPR000842">
    <property type="entry name" value="PRib_PP_synth_CS"/>
</dbReference>
<dbReference type="GO" id="GO:0005737">
    <property type="term" value="C:cytoplasm"/>
    <property type="evidence" value="ECO:0007669"/>
    <property type="project" value="InterPro"/>
</dbReference>
<evidence type="ECO:0000259" key="16">
    <source>
        <dbReference type="Pfam" id="PF00696"/>
    </source>
</evidence>
<dbReference type="FunFam" id="3.40.1160.10:FF:000018">
    <property type="entry name" value="Glutamate 5-kinase"/>
    <property type="match status" value="1"/>
</dbReference>
<dbReference type="CDD" id="cd06223">
    <property type="entry name" value="PRTases_typeI"/>
    <property type="match status" value="1"/>
</dbReference>
<evidence type="ECO:0000256" key="7">
    <source>
        <dbReference type="ARBA" id="ARBA00022679"/>
    </source>
</evidence>
<dbReference type="EMBL" id="JABCKI010006438">
    <property type="protein sequence ID" value="KAG5634383.1"/>
    <property type="molecule type" value="Genomic_DNA"/>
</dbReference>
<keyword evidence="6" id="KW-0641">Proline biosynthesis</keyword>
<dbReference type="InterPro" id="IPR036974">
    <property type="entry name" value="PUA_sf"/>
</dbReference>
<keyword evidence="19" id="KW-1185">Reference proteome</keyword>
<keyword evidence="5" id="KW-0028">Amino-acid biosynthesis</keyword>
<feature type="region of interest" description="Disordered" evidence="15">
    <location>
        <begin position="265"/>
        <end position="287"/>
    </location>
</feature>
<dbReference type="GO" id="GO:1901607">
    <property type="term" value="P:alpha-amino acid biosynthetic process"/>
    <property type="evidence" value="ECO:0007669"/>
    <property type="project" value="UniProtKB-ARBA"/>
</dbReference>
<accession>A0A9P7FQJ5</accession>
<reference evidence="18" key="2">
    <citation type="submission" date="2021-10" db="EMBL/GenBank/DDBJ databases">
        <title>Phylogenomics reveals ancestral predisposition of the termite-cultivated fungus Termitomyces towards a domesticated lifestyle.</title>
        <authorList>
            <person name="Auxier B."/>
            <person name="Grum-Grzhimaylo A."/>
            <person name="Cardenas M.E."/>
            <person name="Lodge J.D."/>
            <person name="Laessoe T."/>
            <person name="Pedersen O."/>
            <person name="Smith M.E."/>
            <person name="Kuyper T.W."/>
            <person name="Franco-Molano E.A."/>
            <person name="Baroni T.J."/>
            <person name="Aanen D.K."/>
        </authorList>
    </citation>
    <scope>NUCLEOTIDE SEQUENCE</scope>
    <source>
        <strain evidence="18">D49</strain>
    </source>
</reference>
<reference evidence="18" key="1">
    <citation type="submission" date="2021-02" db="EMBL/GenBank/DDBJ databases">
        <authorList>
            <person name="Nieuwenhuis M."/>
            <person name="Van De Peppel L.J.J."/>
        </authorList>
    </citation>
    <scope>NUCLEOTIDE SEQUENCE</scope>
    <source>
        <strain evidence="18">D49</strain>
    </source>
</reference>
<dbReference type="FunFam" id="3.40.50.2020:FF:000005">
    <property type="entry name" value="Ribose-phosphate pyrophosphokinase 1"/>
    <property type="match status" value="1"/>
</dbReference>
<dbReference type="GO" id="GO:0009156">
    <property type="term" value="P:ribonucleoside monophosphate biosynthetic process"/>
    <property type="evidence" value="ECO:0007669"/>
    <property type="project" value="InterPro"/>
</dbReference>
<keyword evidence="13" id="KW-0460">Magnesium</keyword>
<protein>
    <recommendedName>
        <fullName evidence="3">ribose-phosphate diphosphokinase</fullName>
        <ecNumber evidence="3">2.7.6.1</ecNumber>
    </recommendedName>
</protein>
<evidence type="ECO:0000313" key="18">
    <source>
        <dbReference type="EMBL" id="KAG5634383.1"/>
    </source>
</evidence>
<keyword evidence="9" id="KW-0545">Nucleotide biosynthesis</keyword>
<evidence type="ECO:0000256" key="12">
    <source>
        <dbReference type="ARBA" id="ARBA00022840"/>
    </source>
</evidence>
<evidence type="ECO:0000256" key="13">
    <source>
        <dbReference type="ARBA" id="ARBA00022842"/>
    </source>
</evidence>
<evidence type="ECO:0000256" key="9">
    <source>
        <dbReference type="ARBA" id="ARBA00022727"/>
    </source>
</evidence>
<dbReference type="GO" id="GO:0003723">
    <property type="term" value="F:RNA binding"/>
    <property type="evidence" value="ECO:0007669"/>
    <property type="project" value="InterPro"/>
</dbReference>
<dbReference type="HAMAP" id="MF_00456">
    <property type="entry name" value="ProB"/>
    <property type="match status" value="1"/>
</dbReference>
<dbReference type="Gene3D" id="3.40.1160.10">
    <property type="entry name" value="Acetylglutamate kinase-like"/>
    <property type="match status" value="2"/>
</dbReference>
<dbReference type="InterPro" id="IPR041739">
    <property type="entry name" value="G5K_ProB"/>
</dbReference>
<dbReference type="InterPro" id="IPR001057">
    <property type="entry name" value="Glu/AcGlu_kinase"/>
</dbReference>
<keyword evidence="4" id="KW-0963">Cytoplasm</keyword>
<dbReference type="OrthoDB" id="413572at2759"/>
<sequence length="806" mass="86267">MASRARHGPPCTIVIKLGTSSIVHETTHQPLLSTLSSVVETVVHLRSQGHKVVLVSSGAIGVGLKRMDMPSRPKSLSGKQALAAIGQGRLIALWDNLFGQLGQPIAQVLLTRGDISDRTRYLNAVNTFKELLSMGVVPVVNENDTVSVSEIKFGDNDTLSAITSSMIHADYLFLLTDVDGLYTSNPRKDPNARHIEVVDSIAAIRSKVSTTTLGSSLGTGGMETKIIAAEIATAAGVTTVILSSKKPENVFNIIQYYHDVTAAQADSRPASANPSRSTSPVPVVRPPHTLFTASATPMRDLKSWTTHTLFPSGSVIIDTGAHHVLSRRESGGRLLAAGVIGVIGAFASGQAVRIVIRRQPTDGSDAPGDAEKAVSVYASGLGNTRPTTPTLHAVSSLSSSVTSLEPLTRSASSSALAESMKLIQSSDDELSEADVVEVGRGLANYNSSQILRVKGLNSYTLLDPCNSLEVLLTLKMYHNNSIRILAGNSHPELAQAVAERLNVPLVPVTVKKFSNGEINVKISESVRDEDVFIIQSGCSDVNDNFMELLILISACKTASARRITAVIPCFPYARMDKKDKSRAPITAKLVANMLTVAGCDHVITMDLHASQIQGFFDIPVDNLFSEPLMISYIKRAIPGWRDSIIVSPDAGGAKRVTAIADKLGVEFALIHRGRDGKSQSAPERMDILVGDVKDKIAILVDDMIDTGKTLTLAARTLHEKGAKSVHALISHGLLSETNMSLIEELPIHELVVTNTIPQRQHANGCKKLVTIDISPTIAESIRRTHNGESISLLFGEWAETGNIAVL</sequence>
<evidence type="ECO:0000256" key="11">
    <source>
        <dbReference type="ARBA" id="ARBA00022777"/>
    </source>
</evidence>
<evidence type="ECO:0000256" key="15">
    <source>
        <dbReference type="SAM" id="MobiDB-lite"/>
    </source>
</evidence>
<dbReference type="AlphaFoldDB" id="A0A9P7FQJ5"/>
<comment type="caution">
    <text evidence="18">The sequence shown here is derived from an EMBL/GenBank/DDBJ whole genome shotgun (WGS) entry which is preliminary data.</text>
</comment>
<evidence type="ECO:0000256" key="4">
    <source>
        <dbReference type="ARBA" id="ARBA00022490"/>
    </source>
</evidence>
<dbReference type="InterPro" id="IPR019797">
    <property type="entry name" value="Glutamate_5-kinase_CS"/>
</dbReference>
<feature type="domain" description="Aspartate/glutamate/uridylate kinase" evidence="16">
    <location>
        <begin position="12"/>
        <end position="241"/>
    </location>
</feature>
<organism evidence="18 19">
    <name type="scientific">Sphagnurus paluster</name>
    <dbReference type="NCBI Taxonomy" id="117069"/>
    <lineage>
        <taxon>Eukaryota</taxon>
        <taxon>Fungi</taxon>
        <taxon>Dikarya</taxon>
        <taxon>Basidiomycota</taxon>
        <taxon>Agaricomycotina</taxon>
        <taxon>Agaricomycetes</taxon>
        <taxon>Agaricomycetidae</taxon>
        <taxon>Agaricales</taxon>
        <taxon>Tricholomatineae</taxon>
        <taxon>Lyophyllaceae</taxon>
        <taxon>Sphagnurus</taxon>
    </lineage>
</organism>
<dbReference type="NCBIfam" id="NF002320">
    <property type="entry name" value="PRK01259.1"/>
    <property type="match status" value="1"/>
</dbReference>
<evidence type="ECO:0000313" key="19">
    <source>
        <dbReference type="Proteomes" id="UP000717328"/>
    </source>
</evidence>
<evidence type="ECO:0000259" key="17">
    <source>
        <dbReference type="Pfam" id="PF13793"/>
    </source>
</evidence>
<dbReference type="GO" id="GO:0004349">
    <property type="term" value="F:glutamate 5-kinase activity"/>
    <property type="evidence" value="ECO:0007669"/>
    <property type="project" value="InterPro"/>
</dbReference>
<dbReference type="PROSITE" id="PS00114">
    <property type="entry name" value="PRPP_SYNTHASE"/>
    <property type="match status" value="1"/>
</dbReference>
<comment type="catalytic activity">
    <reaction evidence="14">
        <text>D-ribose 5-phosphate + ATP = 5-phospho-alpha-D-ribose 1-diphosphate + AMP + H(+)</text>
        <dbReference type="Rhea" id="RHEA:15609"/>
        <dbReference type="ChEBI" id="CHEBI:15378"/>
        <dbReference type="ChEBI" id="CHEBI:30616"/>
        <dbReference type="ChEBI" id="CHEBI:58017"/>
        <dbReference type="ChEBI" id="CHEBI:78346"/>
        <dbReference type="ChEBI" id="CHEBI:456215"/>
        <dbReference type="EC" id="2.7.6.1"/>
    </reaction>
</comment>
<dbReference type="FunFam" id="3.40.50.2020:FF:000031">
    <property type="entry name" value="Probable PRS4-ribose-phosphate pyrophosphokinase 3"/>
    <property type="match status" value="1"/>
</dbReference>
<dbReference type="Pfam" id="PF00696">
    <property type="entry name" value="AA_kinase"/>
    <property type="match status" value="1"/>
</dbReference>
<comment type="pathway">
    <text evidence="1">Metabolic intermediate biosynthesis; 5-phospho-alpha-D-ribose 1-diphosphate biosynthesis; 5-phospho-alpha-D-ribose 1-diphosphate from D-ribose 5-phosphate (route I): step 1/1.</text>
</comment>
<evidence type="ECO:0000256" key="3">
    <source>
        <dbReference type="ARBA" id="ARBA00013247"/>
    </source>
</evidence>
<dbReference type="InterPro" id="IPR029057">
    <property type="entry name" value="PRTase-like"/>
</dbReference>
<dbReference type="GO" id="GO:0000287">
    <property type="term" value="F:magnesium ion binding"/>
    <property type="evidence" value="ECO:0007669"/>
    <property type="project" value="InterPro"/>
</dbReference>